<evidence type="ECO:0000259" key="1">
    <source>
        <dbReference type="Pfam" id="PF21831"/>
    </source>
</evidence>
<dbReference type="AlphaFoldDB" id="A0A918WDM5"/>
<gene>
    <name evidence="2" type="ORF">GCM10010305_54710</name>
</gene>
<dbReference type="EMBL" id="BMUL01000018">
    <property type="protein sequence ID" value="GHB04496.1"/>
    <property type="molecule type" value="Genomic_DNA"/>
</dbReference>
<keyword evidence="3" id="KW-1185">Reference proteome</keyword>
<name>A0A918WDM5_9ACTN</name>
<feature type="domain" description="DUF6891" evidence="1">
    <location>
        <begin position="119"/>
        <end position="302"/>
    </location>
</feature>
<comment type="caution">
    <text evidence="2">The sequence shown here is derived from an EMBL/GenBank/DDBJ whole genome shotgun (WGS) entry which is preliminary data.</text>
</comment>
<proteinExistence type="predicted"/>
<dbReference type="InterPro" id="IPR054186">
    <property type="entry name" value="DUF6891"/>
</dbReference>
<sequence>MLDITVRTEDWRKRLRPSADELAALVRRVGGDGDRFLILQRVPDLPDVYAQVWHEHGDAYRLEHRDGGPDRHFETAVGDAGRAAAALAGWARAEDGWDAGLEWERLDFPPAPEVPELPAEVRAKLEERVRELLRCGYDDREALAEAAEEYLVSGDERPVCREQARELVDRLWLERVAESAGWQGVTDPERITAVFEELDRSGIVARENFTCCRSCGTAEIGAEEGASEARGFVYFHAQCTEGVAGGGALYLLYGGFDGRSETTAAVGAEVAAALRGRGLAVEWDGDPSAAILVPGLDWRKRLVG</sequence>
<reference evidence="2" key="1">
    <citation type="journal article" date="2014" name="Int. J. Syst. Evol. Microbiol.">
        <title>Complete genome sequence of Corynebacterium casei LMG S-19264T (=DSM 44701T), isolated from a smear-ripened cheese.</title>
        <authorList>
            <consortium name="US DOE Joint Genome Institute (JGI-PGF)"/>
            <person name="Walter F."/>
            <person name="Albersmeier A."/>
            <person name="Kalinowski J."/>
            <person name="Ruckert C."/>
        </authorList>
    </citation>
    <scope>NUCLEOTIDE SEQUENCE</scope>
    <source>
        <strain evidence="2">JCM 4518</strain>
    </source>
</reference>
<evidence type="ECO:0000313" key="3">
    <source>
        <dbReference type="Proteomes" id="UP000644020"/>
    </source>
</evidence>
<dbReference type="Pfam" id="PF21831">
    <property type="entry name" value="DUF6891"/>
    <property type="match status" value="1"/>
</dbReference>
<dbReference type="Proteomes" id="UP000644020">
    <property type="component" value="Unassembled WGS sequence"/>
</dbReference>
<evidence type="ECO:0000313" key="2">
    <source>
        <dbReference type="EMBL" id="GHB04496.1"/>
    </source>
</evidence>
<organism evidence="2 3">
    <name type="scientific">Streptomyces termitum</name>
    <dbReference type="NCBI Taxonomy" id="67368"/>
    <lineage>
        <taxon>Bacteria</taxon>
        <taxon>Bacillati</taxon>
        <taxon>Actinomycetota</taxon>
        <taxon>Actinomycetes</taxon>
        <taxon>Kitasatosporales</taxon>
        <taxon>Streptomycetaceae</taxon>
        <taxon>Streptomyces</taxon>
    </lineage>
</organism>
<protein>
    <recommendedName>
        <fullName evidence="1">DUF6891 domain-containing protein</fullName>
    </recommendedName>
</protein>
<dbReference type="RefSeq" id="WP_189982160.1">
    <property type="nucleotide sequence ID" value="NZ_BMUL01000018.1"/>
</dbReference>
<accession>A0A918WDM5</accession>
<reference evidence="2" key="2">
    <citation type="submission" date="2020-09" db="EMBL/GenBank/DDBJ databases">
        <authorList>
            <person name="Sun Q."/>
            <person name="Ohkuma M."/>
        </authorList>
    </citation>
    <scope>NUCLEOTIDE SEQUENCE</scope>
    <source>
        <strain evidence="2">JCM 4518</strain>
    </source>
</reference>